<keyword evidence="1" id="KW-0472">Membrane</keyword>
<sequence length="63" mass="6661">MGSGADFIVLVFLVLYLGPAWWLCAKVASKTSRKMGWLMATGLIFLPAAILIIGGLYESGGQG</sequence>
<name>A0AB39RLG6_9ACTN</name>
<feature type="transmembrane region" description="Helical" evidence="1">
    <location>
        <begin position="37"/>
        <end position="57"/>
    </location>
</feature>
<keyword evidence="1" id="KW-0812">Transmembrane</keyword>
<accession>A0AB39RLG6</accession>
<dbReference type="RefSeq" id="WP_369250068.1">
    <property type="nucleotide sequence ID" value="NZ_CP163443.1"/>
</dbReference>
<protein>
    <recommendedName>
        <fullName evidence="3">Cardiolipin synthase N-terminal domain-containing protein</fullName>
    </recommendedName>
</protein>
<evidence type="ECO:0008006" key="3">
    <source>
        <dbReference type="Google" id="ProtNLM"/>
    </source>
</evidence>
<proteinExistence type="predicted"/>
<dbReference type="EMBL" id="CP163443">
    <property type="protein sequence ID" value="XDQ56997.1"/>
    <property type="molecule type" value="Genomic_DNA"/>
</dbReference>
<feature type="transmembrane region" description="Helical" evidence="1">
    <location>
        <begin position="6"/>
        <end position="25"/>
    </location>
</feature>
<reference evidence="2" key="1">
    <citation type="submission" date="2024-07" db="EMBL/GenBank/DDBJ databases">
        <authorList>
            <person name="Yu S.T."/>
        </authorList>
    </citation>
    <scope>NUCLEOTIDE SEQUENCE</scope>
    <source>
        <strain evidence="2">R41</strain>
    </source>
</reference>
<keyword evidence="1" id="KW-1133">Transmembrane helix</keyword>
<evidence type="ECO:0000313" key="2">
    <source>
        <dbReference type="EMBL" id="XDQ56997.1"/>
    </source>
</evidence>
<organism evidence="2">
    <name type="scientific">Streptomyces sp. R41</name>
    <dbReference type="NCBI Taxonomy" id="3238632"/>
    <lineage>
        <taxon>Bacteria</taxon>
        <taxon>Bacillati</taxon>
        <taxon>Actinomycetota</taxon>
        <taxon>Actinomycetes</taxon>
        <taxon>Kitasatosporales</taxon>
        <taxon>Streptomycetaceae</taxon>
        <taxon>Streptomyces</taxon>
    </lineage>
</organism>
<gene>
    <name evidence="2" type="ORF">AB5J53_37600</name>
</gene>
<dbReference type="AlphaFoldDB" id="A0AB39RLG6"/>
<evidence type="ECO:0000256" key="1">
    <source>
        <dbReference type="SAM" id="Phobius"/>
    </source>
</evidence>